<dbReference type="OrthoDB" id="5337378at2759"/>
<keyword evidence="2" id="KW-1133">Transmembrane helix</keyword>
<accession>A0A4Z2GEI6</accession>
<dbReference type="AlphaFoldDB" id="A0A4Z2GEI6"/>
<keyword evidence="2" id="KW-0472">Membrane</keyword>
<protein>
    <recommendedName>
        <fullName evidence="5">Transmembrane protein</fullName>
    </recommendedName>
</protein>
<name>A0A4Z2GEI6_9TELE</name>
<feature type="transmembrane region" description="Helical" evidence="2">
    <location>
        <begin position="31"/>
        <end position="50"/>
    </location>
</feature>
<proteinExistence type="predicted"/>
<evidence type="ECO:0000256" key="2">
    <source>
        <dbReference type="SAM" id="Phobius"/>
    </source>
</evidence>
<organism evidence="3 4">
    <name type="scientific">Liparis tanakae</name>
    <name type="common">Tanaka's snailfish</name>
    <dbReference type="NCBI Taxonomy" id="230148"/>
    <lineage>
        <taxon>Eukaryota</taxon>
        <taxon>Metazoa</taxon>
        <taxon>Chordata</taxon>
        <taxon>Craniata</taxon>
        <taxon>Vertebrata</taxon>
        <taxon>Euteleostomi</taxon>
        <taxon>Actinopterygii</taxon>
        <taxon>Neopterygii</taxon>
        <taxon>Teleostei</taxon>
        <taxon>Neoteleostei</taxon>
        <taxon>Acanthomorphata</taxon>
        <taxon>Eupercaria</taxon>
        <taxon>Perciformes</taxon>
        <taxon>Cottioidei</taxon>
        <taxon>Cottales</taxon>
        <taxon>Liparidae</taxon>
        <taxon>Liparis</taxon>
    </lineage>
</organism>
<keyword evidence="4" id="KW-1185">Reference proteome</keyword>
<dbReference type="EMBL" id="SRLO01000573">
    <property type="protein sequence ID" value="TNN51690.1"/>
    <property type="molecule type" value="Genomic_DNA"/>
</dbReference>
<feature type="region of interest" description="Disordered" evidence="1">
    <location>
        <begin position="89"/>
        <end position="147"/>
    </location>
</feature>
<keyword evidence="2" id="KW-0812">Transmembrane</keyword>
<gene>
    <name evidence="3" type="ORF">EYF80_038102</name>
</gene>
<dbReference type="Proteomes" id="UP000314294">
    <property type="component" value="Unassembled WGS sequence"/>
</dbReference>
<evidence type="ECO:0000256" key="1">
    <source>
        <dbReference type="SAM" id="MobiDB-lite"/>
    </source>
</evidence>
<evidence type="ECO:0000313" key="4">
    <source>
        <dbReference type="Proteomes" id="UP000314294"/>
    </source>
</evidence>
<feature type="region of interest" description="Disordered" evidence="1">
    <location>
        <begin position="190"/>
        <end position="241"/>
    </location>
</feature>
<comment type="caution">
    <text evidence="3">The sequence shown here is derived from an EMBL/GenBank/DDBJ whole genome shotgun (WGS) entry which is preliminary data.</text>
</comment>
<sequence>MMLAPEPSDRPKVSELLALPSIRKHRWRRRVYLLVAETTLTLVSFCQVVVCFGRRLLSSLHILPHWNKPSPCTPPQGSWDRDLTLPLSAMHADSGSPEDDALFDPTDPELSPTFSHRVKSRLSVDSTSTPLPGSPKHNQRSPAHTRSYSNLGDWSSCNLAQTPSSIHSNGSCHTLTPSASPIHAELHADRMNEDSTRSSTTKSSQRGGRNWVRTEEALPRPNFEPKNLLGLFEDTTVEGQP</sequence>
<reference evidence="3 4" key="1">
    <citation type="submission" date="2019-03" db="EMBL/GenBank/DDBJ databases">
        <title>First draft genome of Liparis tanakae, snailfish: a comprehensive survey of snailfish specific genes.</title>
        <authorList>
            <person name="Kim W."/>
            <person name="Song I."/>
            <person name="Jeong J.-H."/>
            <person name="Kim D."/>
            <person name="Kim S."/>
            <person name="Ryu S."/>
            <person name="Song J.Y."/>
            <person name="Lee S.K."/>
        </authorList>
    </citation>
    <scope>NUCLEOTIDE SEQUENCE [LARGE SCALE GENOMIC DNA]</scope>
    <source>
        <tissue evidence="3">Muscle</tissue>
    </source>
</reference>
<evidence type="ECO:0000313" key="3">
    <source>
        <dbReference type="EMBL" id="TNN51690.1"/>
    </source>
</evidence>
<evidence type="ECO:0008006" key="5">
    <source>
        <dbReference type="Google" id="ProtNLM"/>
    </source>
</evidence>